<keyword evidence="2" id="KW-1185">Reference proteome</keyword>
<dbReference type="EMBL" id="AVOT02040072">
    <property type="protein sequence ID" value="MBW0535227.1"/>
    <property type="molecule type" value="Genomic_DNA"/>
</dbReference>
<protein>
    <submittedName>
        <fullName evidence="1">Uncharacterized protein</fullName>
    </submittedName>
</protein>
<comment type="caution">
    <text evidence="1">The sequence shown here is derived from an EMBL/GenBank/DDBJ whole genome shotgun (WGS) entry which is preliminary data.</text>
</comment>
<organism evidence="1 2">
    <name type="scientific">Austropuccinia psidii MF-1</name>
    <dbReference type="NCBI Taxonomy" id="1389203"/>
    <lineage>
        <taxon>Eukaryota</taxon>
        <taxon>Fungi</taxon>
        <taxon>Dikarya</taxon>
        <taxon>Basidiomycota</taxon>
        <taxon>Pucciniomycotina</taxon>
        <taxon>Pucciniomycetes</taxon>
        <taxon>Pucciniales</taxon>
        <taxon>Sphaerophragmiaceae</taxon>
        <taxon>Austropuccinia</taxon>
    </lineage>
</organism>
<dbReference type="Proteomes" id="UP000765509">
    <property type="component" value="Unassembled WGS sequence"/>
</dbReference>
<proteinExistence type="predicted"/>
<dbReference type="AlphaFoldDB" id="A0A9Q3ICF3"/>
<reference evidence="1" key="1">
    <citation type="submission" date="2021-03" db="EMBL/GenBank/DDBJ databases">
        <title>Draft genome sequence of rust myrtle Austropuccinia psidii MF-1, a brazilian biotype.</title>
        <authorList>
            <person name="Quecine M.C."/>
            <person name="Pachon D.M.R."/>
            <person name="Bonatelli M.L."/>
            <person name="Correr F.H."/>
            <person name="Franceschini L.M."/>
            <person name="Leite T.F."/>
            <person name="Margarido G.R.A."/>
            <person name="Almeida C.A."/>
            <person name="Ferrarezi J.A."/>
            <person name="Labate C.A."/>
        </authorList>
    </citation>
    <scope>NUCLEOTIDE SEQUENCE</scope>
    <source>
        <strain evidence="1">MF-1</strain>
    </source>
</reference>
<evidence type="ECO:0000313" key="1">
    <source>
        <dbReference type="EMBL" id="MBW0535227.1"/>
    </source>
</evidence>
<name>A0A9Q3ICF3_9BASI</name>
<evidence type="ECO:0000313" key="2">
    <source>
        <dbReference type="Proteomes" id="UP000765509"/>
    </source>
</evidence>
<gene>
    <name evidence="1" type="ORF">O181_074942</name>
</gene>
<accession>A0A9Q3ICF3</accession>
<sequence>MSDHPKMPNISTLLVTDPVLRANKQAEILQRFSLIADRIRPRLSSNGSNFNAWSRNLFDTWSMCFIEDTDYFQRQERDTDYRRNLIALSFIRNSMDRPLYDSIIARLTMPNARMVYQAIKR</sequence>